<dbReference type="AlphaFoldDB" id="A0A015VWZ7"/>
<keyword evidence="1" id="KW-0812">Transmembrane</keyword>
<dbReference type="InterPro" id="IPR024529">
    <property type="entry name" value="ECF_trnsprt_substrate-spec"/>
</dbReference>
<dbReference type="RefSeq" id="WP_005782103.1">
    <property type="nucleotide sequence ID" value="NZ_JGCY01000398.1"/>
</dbReference>
<dbReference type="GO" id="GO:0022857">
    <property type="term" value="F:transmembrane transporter activity"/>
    <property type="evidence" value="ECO:0007669"/>
    <property type="project" value="InterPro"/>
</dbReference>
<accession>A0A015VWZ7</accession>
<organism evidence="2 3">
    <name type="scientific">Bacteroides fragilis str. 3988T(B)14</name>
    <dbReference type="NCBI Taxonomy" id="1339315"/>
    <lineage>
        <taxon>Bacteria</taxon>
        <taxon>Pseudomonadati</taxon>
        <taxon>Bacteroidota</taxon>
        <taxon>Bacteroidia</taxon>
        <taxon>Bacteroidales</taxon>
        <taxon>Bacteroidaceae</taxon>
        <taxon>Bacteroides</taxon>
    </lineage>
</organism>
<keyword evidence="1" id="KW-1133">Transmembrane helix</keyword>
<protein>
    <recommendedName>
        <fullName evidence="4">ECF transporter S component</fullName>
    </recommendedName>
</protein>
<gene>
    <name evidence="2" type="ORF">M124_3630</name>
</gene>
<proteinExistence type="predicted"/>
<dbReference type="Proteomes" id="UP000020529">
    <property type="component" value="Unassembled WGS sequence"/>
</dbReference>
<evidence type="ECO:0008006" key="4">
    <source>
        <dbReference type="Google" id="ProtNLM"/>
    </source>
</evidence>
<reference evidence="2 3" key="1">
    <citation type="submission" date="2014-02" db="EMBL/GenBank/DDBJ databases">
        <authorList>
            <person name="Sears C."/>
            <person name="Carroll K."/>
            <person name="Sack B.R."/>
            <person name="Qadri F."/>
            <person name="Myers L.L."/>
            <person name="Chung G.-T."/>
            <person name="Escheverria P."/>
            <person name="Fraser C.M."/>
            <person name="Sadzewicz L."/>
            <person name="Shefchek K.A."/>
            <person name="Tallon L."/>
            <person name="Das S.P."/>
            <person name="Daugherty S."/>
            <person name="Mongodin E.F."/>
        </authorList>
    </citation>
    <scope>NUCLEOTIDE SEQUENCE [LARGE SCALE GENOMIC DNA]</scope>
    <source>
        <strain evidence="3">3988T(B)14</strain>
    </source>
</reference>
<name>A0A015VWZ7_BACFG</name>
<feature type="transmembrane region" description="Helical" evidence="1">
    <location>
        <begin position="116"/>
        <end position="136"/>
    </location>
</feature>
<feature type="transmembrane region" description="Helical" evidence="1">
    <location>
        <begin position="20"/>
        <end position="39"/>
    </location>
</feature>
<feature type="transmembrane region" description="Helical" evidence="1">
    <location>
        <begin position="86"/>
        <end position="104"/>
    </location>
</feature>
<evidence type="ECO:0000256" key="1">
    <source>
        <dbReference type="SAM" id="Phobius"/>
    </source>
</evidence>
<dbReference type="EMBL" id="JGCY01000398">
    <property type="protein sequence ID" value="EXY72710.1"/>
    <property type="molecule type" value="Genomic_DNA"/>
</dbReference>
<evidence type="ECO:0000313" key="3">
    <source>
        <dbReference type="Proteomes" id="UP000020529"/>
    </source>
</evidence>
<feature type="transmembrane region" description="Helical" evidence="1">
    <location>
        <begin position="148"/>
        <end position="169"/>
    </location>
</feature>
<dbReference type="GeneID" id="60367284"/>
<dbReference type="PATRIC" id="fig|1339315.3.peg.4277"/>
<comment type="caution">
    <text evidence="2">The sequence shown here is derived from an EMBL/GenBank/DDBJ whole genome shotgun (WGS) entry which is preliminary data.</text>
</comment>
<sequence>METTSIKLYSLNYNDTKTYLATLLFVVGNMALPQLFHLIPQGGITWLPIYFFTLIGAYKYGWKVGLLTALLSPVLNSLLFGMPQPVILPAILLKSTLLAIAAGYAAHRYKRISIPILLLVVLSYQVVGTLGEWILVNDFFSAVQDFRIGLPGMALQIFGGYLFISRLIYK</sequence>
<keyword evidence="1" id="KW-0472">Membrane</keyword>
<evidence type="ECO:0000313" key="2">
    <source>
        <dbReference type="EMBL" id="EXY72710.1"/>
    </source>
</evidence>
<dbReference type="Pfam" id="PF12822">
    <property type="entry name" value="ECF_trnsprt"/>
    <property type="match status" value="1"/>
</dbReference>